<proteinExistence type="predicted"/>
<reference evidence="2" key="1">
    <citation type="submission" date="2013-02" db="EMBL/GenBank/DDBJ databases">
        <authorList>
            <person name="Hughes D."/>
        </authorList>
    </citation>
    <scope>NUCLEOTIDE SEQUENCE</scope>
    <source>
        <strain>Durham</strain>
        <strain evidence="2">NC isolate 2 -- Noor lab</strain>
    </source>
</reference>
<dbReference type="AlphaFoldDB" id="T1GMV3"/>
<evidence type="ECO:0000313" key="2">
    <source>
        <dbReference type="Proteomes" id="UP000015102"/>
    </source>
</evidence>
<name>T1GMV3_MEGSC</name>
<dbReference type="EMBL" id="CAQQ02063231">
    <property type="status" value="NOT_ANNOTATED_CDS"/>
    <property type="molecule type" value="Genomic_DNA"/>
</dbReference>
<dbReference type="EMBL" id="CAQQ02063232">
    <property type="status" value="NOT_ANNOTATED_CDS"/>
    <property type="molecule type" value="Genomic_DNA"/>
</dbReference>
<dbReference type="HOGENOM" id="CLU_2707609_0_0_1"/>
<protein>
    <submittedName>
        <fullName evidence="1">Uncharacterized protein</fullName>
    </submittedName>
</protein>
<sequence length="73" mass="8288">MVEAFPGSCLLKKNKNPPWWNREIATKSIDRRSLIITKREHSALLFLLLQNQLRTPASLGEAKIEIVLTSSLT</sequence>
<evidence type="ECO:0000313" key="1">
    <source>
        <dbReference type="EnsemblMetazoa" id="MESCA004887-PA"/>
    </source>
</evidence>
<reference evidence="1" key="2">
    <citation type="submission" date="2015-06" db="UniProtKB">
        <authorList>
            <consortium name="EnsemblMetazoa"/>
        </authorList>
    </citation>
    <scope>IDENTIFICATION</scope>
</reference>
<dbReference type="Proteomes" id="UP000015102">
    <property type="component" value="Unassembled WGS sequence"/>
</dbReference>
<keyword evidence="2" id="KW-1185">Reference proteome</keyword>
<accession>T1GMV3</accession>
<organism evidence="1 2">
    <name type="scientific">Megaselia scalaris</name>
    <name type="common">Humpbacked fly</name>
    <name type="synonym">Phora scalaris</name>
    <dbReference type="NCBI Taxonomy" id="36166"/>
    <lineage>
        <taxon>Eukaryota</taxon>
        <taxon>Metazoa</taxon>
        <taxon>Ecdysozoa</taxon>
        <taxon>Arthropoda</taxon>
        <taxon>Hexapoda</taxon>
        <taxon>Insecta</taxon>
        <taxon>Pterygota</taxon>
        <taxon>Neoptera</taxon>
        <taxon>Endopterygota</taxon>
        <taxon>Diptera</taxon>
        <taxon>Brachycera</taxon>
        <taxon>Muscomorpha</taxon>
        <taxon>Platypezoidea</taxon>
        <taxon>Phoridae</taxon>
        <taxon>Megaseliini</taxon>
        <taxon>Megaselia</taxon>
    </lineage>
</organism>
<dbReference type="EnsemblMetazoa" id="MESCA004887-RA">
    <property type="protein sequence ID" value="MESCA004887-PA"/>
    <property type="gene ID" value="MESCA004887"/>
</dbReference>